<evidence type="ECO:0000313" key="1">
    <source>
        <dbReference type="EMBL" id="KAF7285572.1"/>
    </source>
</evidence>
<evidence type="ECO:0000313" key="2">
    <source>
        <dbReference type="Proteomes" id="UP000625711"/>
    </source>
</evidence>
<dbReference type="OrthoDB" id="10065579at2759"/>
<reference evidence="1" key="1">
    <citation type="submission" date="2020-08" db="EMBL/GenBank/DDBJ databases">
        <title>Genome sequencing and assembly of the red palm weevil Rhynchophorus ferrugineus.</title>
        <authorList>
            <person name="Dias G.B."/>
            <person name="Bergman C.M."/>
            <person name="Manee M."/>
        </authorList>
    </citation>
    <scope>NUCLEOTIDE SEQUENCE</scope>
    <source>
        <strain evidence="1">AA-2017</strain>
        <tissue evidence="1">Whole larva</tissue>
    </source>
</reference>
<dbReference type="InterPro" id="IPR052709">
    <property type="entry name" value="Transposase-MT_Hybrid"/>
</dbReference>
<dbReference type="EMBL" id="JAACXV010000051">
    <property type="protein sequence ID" value="KAF7285572.1"/>
    <property type="molecule type" value="Genomic_DNA"/>
</dbReference>
<dbReference type="Proteomes" id="UP000625711">
    <property type="component" value="Unassembled WGS sequence"/>
</dbReference>
<comment type="caution">
    <text evidence="1">The sequence shown here is derived from an EMBL/GenBank/DDBJ whole genome shotgun (WGS) entry which is preliminary data.</text>
</comment>
<protein>
    <submittedName>
        <fullName evidence="1">Uncharacterized protein</fullName>
    </submittedName>
</protein>
<gene>
    <name evidence="1" type="ORF">GWI33_010481</name>
</gene>
<dbReference type="PANTHER" id="PTHR46060">
    <property type="entry name" value="MARINER MOS1 TRANSPOSASE-LIKE PROTEIN"/>
    <property type="match status" value="1"/>
</dbReference>
<dbReference type="PANTHER" id="PTHR46060:SF1">
    <property type="entry name" value="MARINER MOS1 TRANSPOSASE-LIKE PROTEIN"/>
    <property type="match status" value="1"/>
</dbReference>
<accession>A0A834IQZ8</accession>
<proteinExistence type="predicted"/>
<dbReference type="GO" id="GO:0003676">
    <property type="term" value="F:nucleic acid binding"/>
    <property type="evidence" value="ECO:0007669"/>
    <property type="project" value="InterPro"/>
</dbReference>
<dbReference type="InterPro" id="IPR036397">
    <property type="entry name" value="RNaseH_sf"/>
</dbReference>
<organism evidence="1 2">
    <name type="scientific">Rhynchophorus ferrugineus</name>
    <name type="common">Red palm weevil</name>
    <name type="synonym">Curculio ferrugineus</name>
    <dbReference type="NCBI Taxonomy" id="354439"/>
    <lineage>
        <taxon>Eukaryota</taxon>
        <taxon>Metazoa</taxon>
        <taxon>Ecdysozoa</taxon>
        <taxon>Arthropoda</taxon>
        <taxon>Hexapoda</taxon>
        <taxon>Insecta</taxon>
        <taxon>Pterygota</taxon>
        <taxon>Neoptera</taxon>
        <taxon>Endopterygota</taxon>
        <taxon>Coleoptera</taxon>
        <taxon>Polyphaga</taxon>
        <taxon>Cucujiformia</taxon>
        <taxon>Curculionidae</taxon>
        <taxon>Dryophthorinae</taxon>
        <taxon>Rhynchophorus</taxon>
    </lineage>
</organism>
<dbReference type="AlphaFoldDB" id="A0A834IQZ8"/>
<keyword evidence="2" id="KW-1185">Reference proteome</keyword>
<sequence>MAPSFHSKVQSTIIRVDCTGRTHFKAWENATVGWQSYGVCVCVTNLVPSGYFLFPDLKIMLSGKKFSSNEEVILGAETEAYFEEKNKSYYKNGIEKLEGRYNQYITLEGNYVE</sequence>
<name>A0A834IQZ8_RHYFE</name>
<dbReference type="Gene3D" id="3.30.420.10">
    <property type="entry name" value="Ribonuclease H-like superfamily/Ribonuclease H"/>
    <property type="match status" value="1"/>
</dbReference>